<evidence type="ECO:0000313" key="4">
    <source>
        <dbReference type="EMBL" id="KAA4088935.1"/>
    </source>
</evidence>
<dbReference type="Proteomes" id="UP000323717">
    <property type="component" value="Unassembled WGS sequence"/>
</dbReference>
<dbReference type="EMBL" id="VWFP01000010">
    <property type="protein sequence ID" value="KAA4626977.1"/>
    <property type="molecule type" value="Genomic_DNA"/>
</dbReference>
<dbReference type="GeneID" id="69478759"/>
<reference evidence="12" key="2">
    <citation type="journal article" date="2018" name="Nature">
        <title>Human gut bacteria contain acquired interbacterial defence systems.</title>
        <authorList>
            <person name="Ross B.D."/>
            <person name="Verster A.J."/>
            <person name="Radey M.C."/>
            <person name="Schmidtke D.T."/>
            <person name="Pope C.E."/>
            <person name="Hoffman L.R."/>
            <person name="Hajjar A."/>
            <person name="Peterson S.B."/>
            <person name="Borenstein E."/>
            <person name="Mougous J."/>
        </authorList>
    </citation>
    <scope>NUCLEOTIDE SEQUENCE</scope>
    <source>
        <strain evidence="12">3725 D1 iv</strain>
    </source>
</reference>
<dbReference type="EMBL" id="JAQNWR010000001">
    <property type="protein sequence ID" value="MDC2406414.1"/>
    <property type="molecule type" value="Genomic_DNA"/>
</dbReference>
<reference evidence="16 17" key="3">
    <citation type="submission" date="2018-08" db="EMBL/GenBank/DDBJ databases">
        <title>A genome reference for cultivated species of the human gut microbiota.</title>
        <authorList>
            <person name="Zou Y."/>
            <person name="Xue W."/>
            <person name="Luo G."/>
        </authorList>
    </citation>
    <scope>NUCLEOTIDE SEQUENCE [LARGE SCALE GENOMIC DNA]</scope>
    <source>
        <strain evidence="14 18">AF04-46</strain>
        <strain evidence="13 16">AF20-9LB</strain>
        <strain evidence="15 17">AM17-48</strain>
    </source>
</reference>
<dbReference type="Proteomes" id="UP000318823">
    <property type="component" value="Chromosome"/>
</dbReference>
<protein>
    <submittedName>
        <fullName evidence="3">Winged helix-turn-helix domain-containing protein</fullName>
    </submittedName>
</protein>
<evidence type="ECO:0000313" key="21">
    <source>
        <dbReference type="Proteomes" id="UP000365824"/>
    </source>
</evidence>
<evidence type="ECO:0000313" key="24">
    <source>
        <dbReference type="Proteomes" id="UP000435985"/>
    </source>
</evidence>
<dbReference type="EMBL" id="VWLX01000009">
    <property type="protein sequence ID" value="KAA3804344.1"/>
    <property type="molecule type" value="Genomic_DNA"/>
</dbReference>
<dbReference type="EMBL" id="VWFC01000005">
    <property type="protein sequence ID" value="KAB1328802.1"/>
    <property type="molecule type" value="Genomic_DNA"/>
</dbReference>
<dbReference type="Pfam" id="PF10771">
    <property type="entry name" value="DUF2582"/>
    <property type="match status" value="1"/>
</dbReference>
<dbReference type="InterPro" id="IPR036388">
    <property type="entry name" value="WH-like_DNA-bd_sf"/>
</dbReference>
<dbReference type="EMBL" id="JAQQPO010000024">
    <property type="protein sequence ID" value="MDC7960304.1"/>
    <property type="molecule type" value="Genomic_DNA"/>
</dbReference>
<accession>A0A139L6U2</accession>
<dbReference type="Proteomes" id="UP000473905">
    <property type="component" value="Unassembled WGS sequence"/>
</dbReference>
<reference evidence="19" key="1">
    <citation type="journal article" date="2018" name="J. Anim. Genet.">
        <title>Acquired interbacterial defense systems protect against interspecies antagonism in the human gut microbiome.</title>
        <authorList>
            <person name="Ross B.D."/>
            <person name="Verster A.J."/>
            <person name="Radey M.C."/>
            <person name="Schmidtke D.T."/>
            <person name="Pope C.E."/>
            <person name="Hoffman L.R."/>
            <person name="Hajjar A."/>
            <person name="Peterson S.B."/>
            <person name="Borenstein E."/>
            <person name="Mougous J."/>
        </authorList>
    </citation>
    <scope>NUCLEOTIDE SEQUENCE [LARGE SCALE GENOMIC DNA]</scope>
    <source>
        <strain evidence="19">3725 D1 iv</strain>
    </source>
</reference>
<evidence type="ECO:0000313" key="10">
    <source>
        <dbReference type="EMBL" id="MDC2743337.1"/>
    </source>
</evidence>
<evidence type="ECO:0000313" key="6">
    <source>
        <dbReference type="EMBL" id="KAA4626977.1"/>
    </source>
</evidence>
<reference evidence="20 21" key="4">
    <citation type="journal article" date="2019" name="Nat. Med.">
        <title>A library of human gut bacterial isolates paired with longitudinal multiomics data enables mechanistic microbiome research.</title>
        <authorList>
            <person name="Poyet M."/>
            <person name="Groussin M."/>
            <person name="Gibbons S.M."/>
            <person name="Avila-Pacheco J."/>
            <person name="Jiang X."/>
            <person name="Kearney S.M."/>
            <person name="Perrotta A.R."/>
            <person name="Berdy B."/>
            <person name="Zhao S."/>
            <person name="Lieberman T.D."/>
            <person name="Swanson P.K."/>
            <person name="Smith M."/>
            <person name="Roesemann S."/>
            <person name="Alexander J.E."/>
            <person name="Rich S.A."/>
            <person name="Livny J."/>
            <person name="Vlamakis H."/>
            <person name="Clish C."/>
            <person name="Bullock K."/>
            <person name="Deik A."/>
            <person name="Scott J."/>
            <person name="Pierce K.A."/>
            <person name="Xavier R.J."/>
            <person name="Alm E.J."/>
        </authorList>
    </citation>
    <scope>NUCLEOTIDE SEQUENCE [LARGE SCALE GENOMIC DNA]</scope>
    <source>
        <strain evidence="4 26">BIOML-A134</strain>
        <strain evidence="7 24">BIOML-A14</strain>
        <strain evidence="6 23">BIOML-A15</strain>
        <strain evidence="2 21">BIOML-A160</strain>
        <strain evidence="3 20">BIOML-A163</strain>
        <strain evidence="1 25">BIOML-A183</strain>
        <strain evidence="8 22">BIOML-A2</strain>
        <strain evidence="5 27">BIOML-A41</strain>
    </source>
</reference>
<evidence type="ECO:0000313" key="20">
    <source>
        <dbReference type="Proteomes" id="UP000323717"/>
    </source>
</evidence>
<dbReference type="Gene3D" id="1.10.10.10">
    <property type="entry name" value="Winged helix-like DNA-binding domain superfamily/Winged helix DNA-binding domain"/>
    <property type="match status" value="1"/>
</dbReference>
<dbReference type="EMBL" id="VWLB01000071">
    <property type="protein sequence ID" value="KAA3922053.1"/>
    <property type="molecule type" value="Genomic_DNA"/>
</dbReference>
<dbReference type="KEGG" id="boa:Bovatus_04637"/>
<evidence type="ECO:0000313" key="7">
    <source>
        <dbReference type="EMBL" id="KAA4663721.1"/>
    </source>
</evidence>
<proteinExistence type="predicted"/>
<dbReference type="EMBL" id="VWFO01000015">
    <property type="protein sequence ID" value="KAA4663721.1"/>
    <property type="molecule type" value="Genomic_DNA"/>
</dbReference>
<dbReference type="RefSeq" id="WP_004301899.1">
    <property type="nucleotide sequence ID" value="NZ_BAABYJ010000001.1"/>
</dbReference>
<dbReference type="EMBL" id="QRJR01000010">
    <property type="protein sequence ID" value="RHH45348.1"/>
    <property type="molecule type" value="Genomic_DNA"/>
</dbReference>
<dbReference type="Proteomes" id="UP000478493">
    <property type="component" value="Unassembled WGS sequence"/>
</dbReference>
<dbReference type="Proteomes" id="UP000365824">
    <property type="component" value="Unassembled WGS sequence"/>
</dbReference>
<evidence type="ECO:0000313" key="22">
    <source>
        <dbReference type="Proteomes" id="UP000375690"/>
    </source>
</evidence>
<evidence type="ECO:0000313" key="1">
    <source>
        <dbReference type="EMBL" id="KAA3804344.1"/>
    </source>
</evidence>
<dbReference type="EMBL" id="QSBI01000017">
    <property type="protein sequence ID" value="RGX09106.1"/>
    <property type="molecule type" value="Genomic_DNA"/>
</dbReference>
<dbReference type="Proteomes" id="UP000375690">
    <property type="component" value="Unassembled WGS sequence"/>
</dbReference>
<reference evidence="12" key="5">
    <citation type="submission" date="2019-07" db="EMBL/GenBank/DDBJ databases">
        <authorList>
            <person name="Ross B.D."/>
            <person name="Verster A.J."/>
            <person name="Radey M.C."/>
            <person name="Schmidtke D.T."/>
            <person name="Pope C.E."/>
            <person name="Hoffman L.R."/>
            <person name="Hajjar A."/>
            <person name="Peterson S.B."/>
            <person name="Borenstein E."/>
            <person name="Mougous J.D."/>
        </authorList>
    </citation>
    <scope>NUCLEOTIDE SEQUENCE</scope>
    <source>
        <strain evidence="12">3725 D1 iv</strain>
    </source>
</reference>
<dbReference type="EMBL" id="VWGP01000018">
    <property type="protein sequence ID" value="KAA4530830.1"/>
    <property type="molecule type" value="Genomic_DNA"/>
</dbReference>
<dbReference type="Proteomes" id="UP000283329">
    <property type="component" value="Unassembled WGS sequence"/>
</dbReference>
<evidence type="ECO:0000313" key="19">
    <source>
        <dbReference type="Proteomes" id="UP000318823"/>
    </source>
</evidence>
<dbReference type="Proteomes" id="UP000460135">
    <property type="component" value="Unassembled WGS sequence"/>
</dbReference>
<evidence type="ECO:0000313" key="5">
    <source>
        <dbReference type="EMBL" id="KAA4530830.1"/>
    </source>
</evidence>
<dbReference type="Proteomes" id="UP000286031">
    <property type="component" value="Unassembled WGS sequence"/>
</dbReference>
<evidence type="ECO:0000313" key="15">
    <source>
        <dbReference type="EMBL" id="RHH45348.1"/>
    </source>
</evidence>
<organism evidence="3 20">
    <name type="scientific">Bacteroides ovatus</name>
    <dbReference type="NCBI Taxonomy" id="28116"/>
    <lineage>
        <taxon>Bacteria</taxon>
        <taxon>Pseudomonadati</taxon>
        <taxon>Bacteroidota</taxon>
        <taxon>Bacteroidia</taxon>
        <taxon>Bacteroidales</taxon>
        <taxon>Bacteroidaceae</taxon>
        <taxon>Bacteroides</taxon>
    </lineage>
</organism>
<dbReference type="EMBL" id="QRVZ01000016">
    <property type="protein sequence ID" value="RGS81652.1"/>
    <property type="molecule type" value="Genomic_DNA"/>
</dbReference>
<evidence type="ECO:0000313" key="17">
    <source>
        <dbReference type="Proteomes" id="UP000283329"/>
    </source>
</evidence>
<gene>
    <name evidence="15" type="ORF">DW206_13415</name>
    <name evidence="14" type="ORF">DWV35_14190</name>
    <name evidence="13" type="ORF">DWX70_18485</name>
    <name evidence="12" type="ORF">DYI28_26140</name>
    <name evidence="8" type="ORF">F3B53_05705</name>
    <name evidence="5" type="ORF">F3B85_20785</name>
    <name evidence="6" type="ORF">F3B90_10795</name>
    <name evidence="7" type="ORF">F3B98_13165</name>
    <name evidence="4" type="ORF">F3D66_29005</name>
    <name evidence="3" type="ORF">F3D71_11775</name>
    <name evidence="2" type="ORF">F3F25_26760</name>
    <name evidence="1" type="ORF">F3F51_13950</name>
    <name evidence="9" type="ORF">PO240_00840</name>
    <name evidence="10" type="ORF">PO382_14015</name>
    <name evidence="11" type="ORF">PQ628_19050</name>
</gene>
<dbReference type="EMBL" id="CP041395">
    <property type="protein sequence ID" value="QDM11910.1"/>
    <property type="molecule type" value="Genomic_DNA"/>
</dbReference>
<dbReference type="AlphaFoldDB" id="A0A139L6U2"/>
<evidence type="ECO:0000313" key="12">
    <source>
        <dbReference type="EMBL" id="QDM11910.1"/>
    </source>
</evidence>
<evidence type="ECO:0000313" key="23">
    <source>
        <dbReference type="Proteomes" id="UP000424805"/>
    </source>
</evidence>
<reference evidence="9" key="6">
    <citation type="submission" date="2022-10" db="EMBL/GenBank/DDBJ databases">
        <title>Human gut microbiome strain richness.</title>
        <authorList>
            <person name="Chen-Liaw A."/>
        </authorList>
    </citation>
    <scope>NUCLEOTIDE SEQUENCE</scope>
    <source>
        <strain evidence="10">BSD2780120875st1_E1_BSD2780120875_150330</strain>
        <strain evidence="9">F7_m1001271B151109d0_201107</strain>
        <strain evidence="11">RTP21484st1_H8_RTP21484_190118</strain>
    </source>
</reference>
<sequence>MMEKTKIGLNAGKVWRILNEKGELSMFDLCRELSLTFEDVALAIGWLAREDKIFLRKREGMLFASIENVEFTFG</sequence>
<dbReference type="Proteomes" id="UP001215078">
    <property type="component" value="Unassembled WGS sequence"/>
</dbReference>
<keyword evidence="26" id="KW-1185">Reference proteome</keyword>
<dbReference type="InterPro" id="IPR019707">
    <property type="entry name" value="DUF2582"/>
</dbReference>
<dbReference type="Proteomes" id="UP001219389">
    <property type="component" value="Unassembled WGS sequence"/>
</dbReference>
<evidence type="ECO:0000313" key="25">
    <source>
        <dbReference type="Proteomes" id="UP000460135"/>
    </source>
</evidence>
<evidence type="ECO:0000313" key="3">
    <source>
        <dbReference type="EMBL" id="KAA3951730.1"/>
    </source>
</evidence>
<evidence type="ECO:0000313" key="27">
    <source>
        <dbReference type="Proteomes" id="UP000478493"/>
    </source>
</evidence>
<dbReference type="EMBL" id="VWKB01000065">
    <property type="protein sequence ID" value="KAA4088935.1"/>
    <property type="molecule type" value="Genomic_DNA"/>
</dbReference>
<evidence type="ECO:0000313" key="9">
    <source>
        <dbReference type="EMBL" id="MDC2406414.1"/>
    </source>
</evidence>
<dbReference type="Proteomes" id="UP000435985">
    <property type="component" value="Unassembled WGS sequence"/>
</dbReference>
<dbReference type="EMBL" id="JAQNZF010000017">
    <property type="protein sequence ID" value="MDC2743337.1"/>
    <property type="molecule type" value="Genomic_DNA"/>
</dbReference>
<evidence type="ECO:0000313" key="13">
    <source>
        <dbReference type="EMBL" id="RGS81652.1"/>
    </source>
</evidence>
<evidence type="ECO:0000313" key="18">
    <source>
        <dbReference type="Proteomes" id="UP000286031"/>
    </source>
</evidence>
<dbReference type="Proteomes" id="UP001214017">
    <property type="component" value="Unassembled WGS sequence"/>
</dbReference>
<evidence type="ECO:0000313" key="26">
    <source>
        <dbReference type="Proteomes" id="UP000473905"/>
    </source>
</evidence>
<dbReference type="Proteomes" id="UP000424805">
    <property type="component" value="Unassembled WGS sequence"/>
</dbReference>
<evidence type="ECO:0000313" key="11">
    <source>
        <dbReference type="EMBL" id="MDC7960304.1"/>
    </source>
</evidence>
<dbReference type="Proteomes" id="UP000266492">
    <property type="component" value="Unassembled WGS sequence"/>
</dbReference>
<evidence type="ECO:0000313" key="16">
    <source>
        <dbReference type="Proteomes" id="UP000266492"/>
    </source>
</evidence>
<evidence type="ECO:0000313" key="2">
    <source>
        <dbReference type="EMBL" id="KAA3922053.1"/>
    </source>
</evidence>
<evidence type="ECO:0000313" key="8">
    <source>
        <dbReference type="EMBL" id="KAB1328802.1"/>
    </source>
</evidence>
<evidence type="ECO:0000313" key="14">
    <source>
        <dbReference type="EMBL" id="RGX09106.1"/>
    </source>
</evidence>
<name>A0A139L6U2_BACOV</name>
<dbReference type="EMBL" id="VWLE01000143">
    <property type="protein sequence ID" value="KAA3951730.1"/>
    <property type="molecule type" value="Genomic_DNA"/>
</dbReference>